<dbReference type="OrthoDB" id="9765571at2"/>
<evidence type="ECO:0000256" key="4">
    <source>
        <dbReference type="ARBA" id="ARBA00022692"/>
    </source>
</evidence>
<comment type="similarity">
    <text evidence="2">Belongs to the OmpP1/FadL family.</text>
</comment>
<evidence type="ECO:0000313" key="8">
    <source>
        <dbReference type="EMBL" id="TCD01472.1"/>
    </source>
</evidence>
<protein>
    <recommendedName>
        <fullName evidence="10">Long-subunit fatty acid transport protein</fullName>
    </recommendedName>
</protein>
<evidence type="ECO:0008006" key="10">
    <source>
        <dbReference type="Google" id="ProtNLM"/>
    </source>
</evidence>
<keyword evidence="4" id="KW-0812">Transmembrane</keyword>
<evidence type="ECO:0000256" key="3">
    <source>
        <dbReference type="ARBA" id="ARBA00022452"/>
    </source>
</evidence>
<dbReference type="Proteomes" id="UP000293347">
    <property type="component" value="Unassembled WGS sequence"/>
</dbReference>
<evidence type="ECO:0000256" key="2">
    <source>
        <dbReference type="ARBA" id="ARBA00008163"/>
    </source>
</evidence>
<dbReference type="PANTHER" id="PTHR35093:SF8">
    <property type="entry name" value="OUTER MEMBRANE PROTEIN NMB0088-RELATED"/>
    <property type="match status" value="1"/>
</dbReference>
<dbReference type="Gene3D" id="2.40.160.60">
    <property type="entry name" value="Outer membrane protein transport protein (OMPP1/FadL/TodX)"/>
    <property type="match status" value="1"/>
</dbReference>
<gene>
    <name evidence="8" type="ORF">EZ437_12075</name>
</gene>
<reference evidence="8 9" key="1">
    <citation type="submission" date="2019-02" db="EMBL/GenBank/DDBJ databases">
        <title>Pedobacter sp. RP-1-14 sp. nov., isolated from Arctic soil.</title>
        <authorList>
            <person name="Dahal R.H."/>
        </authorList>
    </citation>
    <scope>NUCLEOTIDE SEQUENCE [LARGE SCALE GENOMIC DNA]</scope>
    <source>
        <strain evidence="8 9">RP-1-14</strain>
    </source>
</reference>
<sequence>MKRLMLSIVAIAATTGTLYGQSYAPDALKFSQTNFGSSARFKAMGGAQIGVGGDMSSLGGNPAGLGLFTKSEFSLTPEFNSMMGKSTYLNTQVESTKDRLNLNNIGVVFYSPTFRMKGQDAQKGVISTVFGIGYNRNNDFGAEFNYEGRNPKNSIADYFSELANGTGLEPDQLRAGLPQMAYEGFIIGHDADGYFPQTDVNNDQAKNEVRSGSTSELTASGAINISNQVYIGASVGLVNVRYINDSEFVESGYNVTEASDYSLSMRQSQETTGSGYNARLGVIFRPADNFRIGATLQSPSWLFIQDNTTLVVDSRITTGSNPGTYTNQPVNYIFNYRVRTPLKGALGASYVVAGKALISADVDFVDYSSIRFSTDQGSEPETIMEENNIVRNSYKSAVNYRLGAEYKVNSQVSLRGGYGLNGSAIKDDDSGYFDTNFYTGGLGYRVNNYYLDLAYQRMETNTDLSPYEVGPASAPEEPVANIKTIRNNVFLTFGVRF</sequence>
<evidence type="ECO:0000256" key="5">
    <source>
        <dbReference type="ARBA" id="ARBA00022729"/>
    </source>
</evidence>
<proteinExistence type="inferred from homology"/>
<comment type="subcellular location">
    <subcellularLocation>
        <location evidence="1">Cell outer membrane</location>
        <topology evidence="1">Multi-pass membrane protein</topology>
    </subcellularLocation>
</comment>
<organism evidence="8 9">
    <name type="scientific">Pedobacter psychroterrae</name>
    <dbReference type="NCBI Taxonomy" id="2530453"/>
    <lineage>
        <taxon>Bacteria</taxon>
        <taxon>Pseudomonadati</taxon>
        <taxon>Bacteroidota</taxon>
        <taxon>Sphingobacteriia</taxon>
        <taxon>Sphingobacteriales</taxon>
        <taxon>Sphingobacteriaceae</taxon>
        <taxon>Pedobacter</taxon>
    </lineage>
</organism>
<accession>A0A4R0NL03</accession>
<name>A0A4R0NL03_9SPHI</name>
<dbReference type="GO" id="GO:0009279">
    <property type="term" value="C:cell outer membrane"/>
    <property type="evidence" value="ECO:0007669"/>
    <property type="project" value="UniProtKB-SubCell"/>
</dbReference>
<evidence type="ECO:0000256" key="6">
    <source>
        <dbReference type="ARBA" id="ARBA00023136"/>
    </source>
</evidence>
<dbReference type="Pfam" id="PF03349">
    <property type="entry name" value="Toluene_X"/>
    <property type="match status" value="1"/>
</dbReference>
<dbReference type="EMBL" id="SJSL01000002">
    <property type="protein sequence ID" value="TCD01472.1"/>
    <property type="molecule type" value="Genomic_DNA"/>
</dbReference>
<comment type="caution">
    <text evidence="8">The sequence shown here is derived from an EMBL/GenBank/DDBJ whole genome shotgun (WGS) entry which is preliminary data.</text>
</comment>
<evidence type="ECO:0000256" key="1">
    <source>
        <dbReference type="ARBA" id="ARBA00004571"/>
    </source>
</evidence>
<evidence type="ECO:0000256" key="7">
    <source>
        <dbReference type="ARBA" id="ARBA00023237"/>
    </source>
</evidence>
<keyword evidence="7" id="KW-0998">Cell outer membrane</keyword>
<dbReference type="InterPro" id="IPR005017">
    <property type="entry name" value="OMPP1/FadL/TodX"/>
</dbReference>
<dbReference type="PANTHER" id="PTHR35093">
    <property type="entry name" value="OUTER MEMBRANE PROTEIN NMB0088-RELATED"/>
    <property type="match status" value="1"/>
</dbReference>
<dbReference type="GO" id="GO:0015483">
    <property type="term" value="F:long-chain fatty acid transporting porin activity"/>
    <property type="evidence" value="ECO:0007669"/>
    <property type="project" value="TreeGrafter"/>
</dbReference>
<keyword evidence="6" id="KW-0472">Membrane</keyword>
<keyword evidence="9" id="KW-1185">Reference proteome</keyword>
<dbReference type="AlphaFoldDB" id="A0A4R0NL03"/>
<dbReference type="SUPFAM" id="SSF56935">
    <property type="entry name" value="Porins"/>
    <property type="match status" value="1"/>
</dbReference>
<keyword evidence="5" id="KW-0732">Signal</keyword>
<dbReference type="RefSeq" id="WP_131596272.1">
    <property type="nucleotide sequence ID" value="NZ_SJSL01000002.1"/>
</dbReference>
<keyword evidence="3" id="KW-1134">Transmembrane beta strand</keyword>
<evidence type="ECO:0000313" key="9">
    <source>
        <dbReference type="Proteomes" id="UP000293347"/>
    </source>
</evidence>